<gene>
    <name evidence="5" type="ORF">SAMN02746089_01863</name>
</gene>
<dbReference type="SUPFAM" id="SSF51735">
    <property type="entry name" value="NAD(P)-binding Rossmann-fold domains"/>
    <property type="match status" value="1"/>
</dbReference>
<dbReference type="InterPro" id="IPR050812">
    <property type="entry name" value="Preph/Arog_dehydrog"/>
</dbReference>
<dbReference type="RefSeq" id="WP_073344461.1">
    <property type="nucleotide sequence ID" value="NZ_FQVH01000021.1"/>
</dbReference>
<dbReference type="InterPro" id="IPR046826">
    <property type="entry name" value="PDH_N"/>
</dbReference>
<dbReference type="PANTHER" id="PTHR21363">
    <property type="entry name" value="PREPHENATE DEHYDROGENASE"/>
    <property type="match status" value="1"/>
</dbReference>
<dbReference type="Gene3D" id="1.10.3660.10">
    <property type="entry name" value="6-phosphogluconate dehydrogenase C-terminal like domain"/>
    <property type="match status" value="1"/>
</dbReference>
<dbReference type="Pfam" id="PF02153">
    <property type="entry name" value="PDH_N"/>
    <property type="match status" value="1"/>
</dbReference>
<accession>A0A1M5BEV1</accession>
<evidence type="ECO:0000313" key="6">
    <source>
        <dbReference type="Proteomes" id="UP000184088"/>
    </source>
</evidence>
<dbReference type="PANTHER" id="PTHR21363:SF0">
    <property type="entry name" value="PREPHENATE DEHYDROGENASE [NADP(+)]"/>
    <property type="match status" value="1"/>
</dbReference>
<evidence type="ECO:0000256" key="1">
    <source>
        <dbReference type="ARBA" id="ARBA00007964"/>
    </source>
</evidence>
<protein>
    <submittedName>
        <fullName evidence="5">Prephenate dehydrogenase</fullName>
    </submittedName>
</protein>
<sequence>MNIGIIGLGLIGGSLAKAIKAHTDHHVWALDINVESLKEALAEGAIDEYRLSLGDSGQTIAADVVFVCTPVNAVYNTVKAVAERVRPGTVITDVCSVKGEELRRVSSEIPDDVYFISGHPMAGLEKGGYNNSSKDLLKGCTYLLLPDGAPDEKVEMLISLVSAIGARPLLIDPDYHDVAVAVISHMPHVISAALLNLTMDNDKKGILKEIAAGSFRDLTRISSSSPEMWKDVCLRNKKEIARAIKMFEDTLEHFRAMLEEEKEEDLAEFFLNAKNYRERVISCR</sequence>
<comment type="pathway">
    <text evidence="3">Amino-acid biosynthesis.</text>
</comment>
<keyword evidence="6" id="KW-1185">Reference proteome</keyword>
<evidence type="ECO:0000256" key="3">
    <source>
        <dbReference type="ARBA" id="ARBA00029440"/>
    </source>
</evidence>
<dbReference type="Proteomes" id="UP000184088">
    <property type="component" value="Unassembled WGS sequence"/>
</dbReference>
<dbReference type="EMBL" id="FQVH01000021">
    <property type="protein sequence ID" value="SHF40958.1"/>
    <property type="molecule type" value="Genomic_DNA"/>
</dbReference>
<keyword evidence="2" id="KW-0560">Oxidoreductase</keyword>
<dbReference type="InterPro" id="IPR003099">
    <property type="entry name" value="Prephen_DH"/>
</dbReference>
<dbReference type="Pfam" id="PF20463">
    <property type="entry name" value="PDH_C"/>
    <property type="match status" value="1"/>
</dbReference>
<dbReference type="OrthoDB" id="9802008at2"/>
<organism evidence="5 6">
    <name type="scientific">Caldanaerobius fijiensis DSM 17918</name>
    <dbReference type="NCBI Taxonomy" id="1121256"/>
    <lineage>
        <taxon>Bacteria</taxon>
        <taxon>Bacillati</taxon>
        <taxon>Bacillota</taxon>
        <taxon>Clostridia</taxon>
        <taxon>Thermoanaerobacterales</taxon>
        <taxon>Thermoanaerobacteraceae</taxon>
        <taxon>Caldanaerobius</taxon>
    </lineage>
</organism>
<evidence type="ECO:0000313" key="5">
    <source>
        <dbReference type="EMBL" id="SHF40958.1"/>
    </source>
</evidence>
<dbReference type="GO" id="GO:0006571">
    <property type="term" value="P:tyrosine biosynthetic process"/>
    <property type="evidence" value="ECO:0007669"/>
    <property type="project" value="InterPro"/>
</dbReference>
<dbReference type="GO" id="GO:0008977">
    <property type="term" value="F:prephenate dehydrogenase (NAD+) activity"/>
    <property type="evidence" value="ECO:0007669"/>
    <property type="project" value="InterPro"/>
</dbReference>
<dbReference type="STRING" id="1121256.SAMN02746089_01863"/>
<dbReference type="FunFam" id="1.10.3660.10:FF:000003">
    <property type="entry name" value="Prephenate dehydrogenase"/>
    <property type="match status" value="1"/>
</dbReference>
<name>A0A1M5BEV1_9THEO</name>
<evidence type="ECO:0000256" key="2">
    <source>
        <dbReference type="ARBA" id="ARBA00023002"/>
    </source>
</evidence>
<feature type="domain" description="Prephenate/arogenate dehydrogenase" evidence="4">
    <location>
        <begin position="1"/>
        <end position="284"/>
    </location>
</feature>
<comment type="similarity">
    <text evidence="1">Belongs to the prephenate/arogenate dehydrogenase family.</text>
</comment>
<dbReference type="InterPro" id="IPR046825">
    <property type="entry name" value="PDH_C"/>
</dbReference>
<dbReference type="InterPro" id="IPR036291">
    <property type="entry name" value="NAD(P)-bd_dom_sf"/>
</dbReference>
<dbReference type="PROSITE" id="PS51176">
    <property type="entry name" value="PDH_ADH"/>
    <property type="match status" value="1"/>
</dbReference>
<dbReference type="InterPro" id="IPR008927">
    <property type="entry name" value="6-PGluconate_DH-like_C_sf"/>
</dbReference>
<dbReference type="SUPFAM" id="SSF48179">
    <property type="entry name" value="6-phosphogluconate dehydrogenase C-terminal domain-like"/>
    <property type="match status" value="1"/>
</dbReference>
<proteinExistence type="inferred from homology"/>
<dbReference type="GO" id="GO:0004665">
    <property type="term" value="F:prephenate dehydrogenase (NADP+) activity"/>
    <property type="evidence" value="ECO:0007669"/>
    <property type="project" value="InterPro"/>
</dbReference>
<dbReference type="AlphaFoldDB" id="A0A1M5BEV1"/>
<evidence type="ECO:0000259" key="4">
    <source>
        <dbReference type="PROSITE" id="PS51176"/>
    </source>
</evidence>
<reference evidence="5 6" key="1">
    <citation type="submission" date="2016-11" db="EMBL/GenBank/DDBJ databases">
        <authorList>
            <person name="Jaros S."/>
            <person name="Januszkiewicz K."/>
            <person name="Wedrychowicz H."/>
        </authorList>
    </citation>
    <scope>NUCLEOTIDE SEQUENCE [LARGE SCALE GENOMIC DNA]</scope>
    <source>
        <strain evidence="5 6">DSM 17918</strain>
    </source>
</reference>
<dbReference type="GO" id="GO:0070403">
    <property type="term" value="F:NAD+ binding"/>
    <property type="evidence" value="ECO:0007669"/>
    <property type="project" value="InterPro"/>
</dbReference>
<dbReference type="Gene3D" id="3.40.50.720">
    <property type="entry name" value="NAD(P)-binding Rossmann-like Domain"/>
    <property type="match status" value="1"/>
</dbReference>